<dbReference type="EMBL" id="MU003776">
    <property type="protein sequence ID" value="KAF2723557.1"/>
    <property type="molecule type" value="Genomic_DNA"/>
</dbReference>
<dbReference type="OrthoDB" id="4191831at2759"/>
<keyword evidence="2" id="KW-1185">Reference proteome</keyword>
<protein>
    <recommendedName>
        <fullName evidence="3">F-box domain-containing protein</fullName>
    </recommendedName>
</protein>
<name>A0A9P4QAD6_9PEZI</name>
<proteinExistence type="predicted"/>
<sequence length="139" mass="15711">MPSTLSLSTELLQSRVRNLDQSDKHHLTLTCRQLQEVVEVELYWSVTWKWFHQKPATSSPFHRLLENVLDRPQIANQIHHLNVSEIGFGSKPQVGDVLSTSSLHKCNNLLRSIDIANTAGWARKLASGCVETMIVLLLS</sequence>
<dbReference type="Proteomes" id="UP000799441">
    <property type="component" value="Unassembled WGS sequence"/>
</dbReference>
<evidence type="ECO:0000313" key="1">
    <source>
        <dbReference type="EMBL" id="KAF2723557.1"/>
    </source>
</evidence>
<organism evidence="1 2">
    <name type="scientific">Polychaeton citri CBS 116435</name>
    <dbReference type="NCBI Taxonomy" id="1314669"/>
    <lineage>
        <taxon>Eukaryota</taxon>
        <taxon>Fungi</taxon>
        <taxon>Dikarya</taxon>
        <taxon>Ascomycota</taxon>
        <taxon>Pezizomycotina</taxon>
        <taxon>Dothideomycetes</taxon>
        <taxon>Dothideomycetidae</taxon>
        <taxon>Capnodiales</taxon>
        <taxon>Capnodiaceae</taxon>
        <taxon>Polychaeton</taxon>
    </lineage>
</organism>
<accession>A0A9P4QAD6</accession>
<dbReference type="AlphaFoldDB" id="A0A9P4QAD6"/>
<gene>
    <name evidence="1" type="ORF">K431DRAFT_282998</name>
</gene>
<reference evidence="1" key="1">
    <citation type="journal article" date="2020" name="Stud. Mycol.">
        <title>101 Dothideomycetes genomes: a test case for predicting lifestyles and emergence of pathogens.</title>
        <authorList>
            <person name="Haridas S."/>
            <person name="Albert R."/>
            <person name="Binder M."/>
            <person name="Bloem J."/>
            <person name="Labutti K."/>
            <person name="Salamov A."/>
            <person name="Andreopoulos B."/>
            <person name="Baker S."/>
            <person name="Barry K."/>
            <person name="Bills G."/>
            <person name="Bluhm B."/>
            <person name="Cannon C."/>
            <person name="Castanera R."/>
            <person name="Culley D."/>
            <person name="Daum C."/>
            <person name="Ezra D."/>
            <person name="Gonzalez J."/>
            <person name="Henrissat B."/>
            <person name="Kuo A."/>
            <person name="Liang C."/>
            <person name="Lipzen A."/>
            <person name="Lutzoni F."/>
            <person name="Magnuson J."/>
            <person name="Mondo S."/>
            <person name="Nolan M."/>
            <person name="Ohm R."/>
            <person name="Pangilinan J."/>
            <person name="Park H.-J."/>
            <person name="Ramirez L."/>
            <person name="Alfaro M."/>
            <person name="Sun H."/>
            <person name="Tritt A."/>
            <person name="Yoshinaga Y."/>
            <person name="Zwiers L.-H."/>
            <person name="Turgeon B."/>
            <person name="Goodwin S."/>
            <person name="Spatafora J."/>
            <person name="Crous P."/>
            <person name="Grigoriev I."/>
        </authorList>
    </citation>
    <scope>NUCLEOTIDE SEQUENCE</scope>
    <source>
        <strain evidence="1">CBS 116435</strain>
    </source>
</reference>
<comment type="caution">
    <text evidence="1">The sequence shown here is derived from an EMBL/GenBank/DDBJ whole genome shotgun (WGS) entry which is preliminary data.</text>
</comment>
<evidence type="ECO:0000313" key="2">
    <source>
        <dbReference type="Proteomes" id="UP000799441"/>
    </source>
</evidence>
<evidence type="ECO:0008006" key="3">
    <source>
        <dbReference type="Google" id="ProtNLM"/>
    </source>
</evidence>